<evidence type="ECO:0000313" key="3">
    <source>
        <dbReference type="Proteomes" id="UP000027432"/>
    </source>
</evidence>
<keyword evidence="1" id="KW-0732">Signal</keyword>
<dbReference type="InterPro" id="IPR011250">
    <property type="entry name" value="OMP/PagP_B-barrel"/>
</dbReference>
<keyword evidence="3" id="KW-1185">Reference proteome</keyword>
<feature type="signal peptide" evidence="1">
    <location>
        <begin position="1"/>
        <end position="26"/>
    </location>
</feature>
<dbReference type="AlphaFoldDB" id="A0A074J590"/>
<name>A0A074J590_9RHOB</name>
<proteinExistence type="predicted"/>
<accession>A0A074J590</accession>
<dbReference type="RefSeq" id="WP_038079981.1">
    <property type="nucleotide sequence ID" value="NZ_AUND01000041.1"/>
</dbReference>
<protein>
    <submittedName>
        <fullName evidence="2">Uncharacterized protein</fullName>
    </submittedName>
</protein>
<dbReference type="EMBL" id="AUND01000041">
    <property type="protein sequence ID" value="KEO50798.1"/>
    <property type="molecule type" value="Genomic_DNA"/>
</dbReference>
<evidence type="ECO:0000313" key="2">
    <source>
        <dbReference type="EMBL" id="KEO50798.1"/>
    </source>
</evidence>
<evidence type="ECO:0000256" key="1">
    <source>
        <dbReference type="SAM" id="SignalP"/>
    </source>
</evidence>
<organism evidence="2 3">
    <name type="scientific">Thioclava pacifica DSM 10166</name>
    <dbReference type="NCBI Taxonomy" id="1353537"/>
    <lineage>
        <taxon>Bacteria</taxon>
        <taxon>Pseudomonadati</taxon>
        <taxon>Pseudomonadota</taxon>
        <taxon>Alphaproteobacteria</taxon>
        <taxon>Rhodobacterales</taxon>
        <taxon>Paracoccaceae</taxon>
        <taxon>Thioclava</taxon>
    </lineage>
</organism>
<dbReference type="Proteomes" id="UP000027432">
    <property type="component" value="Unassembled WGS sequence"/>
</dbReference>
<comment type="caution">
    <text evidence="2">The sequence shown here is derived from an EMBL/GenBank/DDBJ whole genome shotgun (WGS) entry which is preliminary data.</text>
</comment>
<feature type="chain" id="PRO_5001694507" evidence="1">
    <location>
        <begin position="27"/>
        <end position="195"/>
    </location>
</feature>
<gene>
    <name evidence="2" type="ORF">TP2_14315</name>
</gene>
<sequence length="195" mass="20391">MKKNPAKIAFASGAAVLAGMASTAQAQDVAGLYGGLSYNLPVAGDMKFIGYSSDSYGVNGSQGGIFFGYNFALANNWVAGGEIAYSTGYGVDRYSEFEIKDVVDLKARFGKTFGTTLVYGVVGYSMADVDVKNAPVGGSDGNGASFGLGFETGIGSKGFIGAEVLKRHLGAKVDEYYGYKIDDMTTVSVRAGFRF</sequence>
<dbReference type="STRING" id="1353537.TP2_14315"/>
<reference evidence="2 3" key="1">
    <citation type="submission" date="2013-07" db="EMBL/GenBank/DDBJ databases">
        <title>Thioclava pacifica DSM 10166 Genome Sequencing.</title>
        <authorList>
            <person name="Lai Q."/>
            <person name="Shao Z."/>
        </authorList>
    </citation>
    <scope>NUCLEOTIDE SEQUENCE [LARGE SCALE GENOMIC DNA]</scope>
    <source>
        <strain evidence="2 3">DSM 10166</strain>
    </source>
</reference>
<dbReference type="SUPFAM" id="SSF56925">
    <property type="entry name" value="OMPA-like"/>
    <property type="match status" value="1"/>
</dbReference>